<evidence type="ECO:0000313" key="14">
    <source>
        <dbReference type="EMBL" id="VDN99467.1"/>
    </source>
</evidence>
<dbReference type="InterPro" id="IPR001352">
    <property type="entry name" value="RNase_HII/HIII"/>
</dbReference>
<comment type="cofactor">
    <cofactor evidence="2">
        <name>Mn(2+)</name>
        <dbReference type="ChEBI" id="CHEBI:29035"/>
    </cofactor>
</comment>
<dbReference type="Gene3D" id="1.10.10.460">
    <property type="entry name" value="Ribonuclease hii. Domain 2"/>
    <property type="match status" value="1"/>
</dbReference>
<evidence type="ECO:0000313" key="15">
    <source>
        <dbReference type="Proteomes" id="UP000278807"/>
    </source>
</evidence>
<keyword evidence="10" id="KW-0378">Hydrolase</keyword>
<dbReference type="InterPro" id="IPR012337">
    <property type="entry name" value="RNaseH-like_sf"/>
</dbReference>
<dbReference type="OrthoDB" id="7462577at2759"/>
<dbReference type="GO" id="GO:0004523">
    <property type="term" value="F:RNA-DNA hybrid ribonuclease activity"/>
    <property type="evidence" value="ECO:0007669"/>
    <property type="project" value="UniProtKB-EC"/>
</dbReference>
<evidence type="ECO:0000256" key="7">
    <source>
        <dbReference type="ARBA" id="ARBA00022722"/>
    </source>
</evidence>
<sequence>VTRDRLLARWPKEGRGNVPAETAIGTGYPGDPATKQYIRMCMDPILGFPPLVRSSWATAQNLLEERGVKFVWEDEVDAEEGKNRSVKRTSEGSAKISGFFKSVPRSDHHTKRQPFFVIAGLTSVTNF</sequence>
<evidence type="ECO:0000256" key="5">
    <source>
        <dbReference type="ARBA" id="ARBA00012180"/>
    </source>
</evidence>
<dbReference type="GO" id="GO:0006298">
    <property type="term" value="P:mismatch repair"/>
    <property type="evidence" value="ECO:0007669"/>
    <property type="project" value="TreeGrafter"/>
</dbReference>
<evidence type="ECO:0000259" key="13">
    <source>
        <dbReference type="PROSITE" id="PS51975"/>
    </source>
</evidence>
<comment type="function">
    <text evidence="11">Catalytic subunit of RNase HII, an endonuclease that specifically degrades the RNA of RNA:DNA hybrids. Participates in DNA replication, possibly by mediating the removal of lagging-strand Okazaki fragment RNA primers during DNA replication. Mediates the excision of single ribonucleotides from DNA:RNA duplexes.</text>
</comment>
<dbReference type="InterPro" id="IPR023160">
    <property type="entry name" value="RNase_HII_hlx-loop-hlx_cap_dom"/>
</dbReference>
<evidence type="ECO:0000256" key="1">
    <source>
        <dbReference type="ARBA" id="ARBA00000077"/>
    </source>
</evidence>
<dbReference type="Proteomes" id="UP000278807">
    <property type="component" value="Unassembled WGS sequence"/>
</dbReference>
<name>A0A0R3T971_RODNA</name>
<keyword evidence="15" id="KW-1185">Reference proteome</keyword>
<keyword evidence="9" id="KW-0255">Endonuclease</keyword>
<dbReference type="PANTHER" id="PTHR10954:SF7">
    <property type="entry name" value="RIBONUCLEASE H2 SUBUNIT A"/>
    <property type="match status" value="1"/>
</dbReference>
<dbReference type="GO" id="GO:0043137">
    <property type="term" value="P:DNA replication, removal of RNA primer"/>
    <property type="evidence" value="ECO:0007669"/>
    <property type="project" value="TreeGrafter"/>
</dbReference>
<dbReference type="GO" id="GO:0003723">
    <property type="term" value="F:RNA binding"/>
    <property type="evidence" value="ECO:0007669"/>
    <property type="project" value="UniProtKB-UniRule"/>
</dbReference>
<comment type="cofactor">
    <cofactor evidence="3">
        <name>Mg(2+)</name>
        <dbReference type="ChEBI" id="CHEBI:18420"/>
    </cofactor>
</comment>
<dbReference type="EMBL" id="UZAE01002164">
    <property type="protein sequence ID" value="VDN99467.1"/>
    <property type="molecule type" value="Genomic_DNA"/>
</dbReference>
<evidence type="ECO:0000256" key="11">
    <source>
        <dbReference type="ARBA" id="ARBA00024981"/>
    </source>
</evidence>
<keyword evidence="7" id="KW-0540">Nuclease</keyword>
<dbReference type="PROSITE" id="PS51975">
    <property type="entry name" value="RNASE_H_2"/>
    <property type="match status" value="1"/>
</dbReference>
<evidence type="ECO:0000256" key="9">
    <source>
        <dbReference type="ARBA" id="ARBA00022759"/>
    </source>
</evidence>
<evidence type="ECO:0000256" key="8">
    <source>
        <dbReference type="ARBA" id="ARBA00022723"/>
    </source>
</evidence>
<comment type="caution">
    <text evidence="12">Lacks conserved residue(s) required for the propagation of feature annotation.</text>
</comment>
<reference evidence="14 15" key="2">
    <citation type="submission" date="2018-11" db="EMBL/GenBank/DDBJ databases">
        <authorList>
            <consortium name="Pathogen Informatics"/>
        </authorList>
    </citation>
    <scope>NUCLEOTIDE SEQUENCE [LARGE SCALE GENOMIC DNA]</scope>
</reference>
<proteinExistence type="inferred from homology"/>
<dbReference type="EC" id="3.1.26.4" evidence="5"/>
<reference evidence="16" key="1">
    <citation type="submission" date="2017-02" db="UniProtKB">
        <authorList>
            <consortium name="WormBaseParasite"/>
        </authorList>
    </citation>
    <scope>IDENTIFICATION</scope>
</reference>
<protein>
    <recommendedName>
        <fullName evidence="6">Ribonuclease H2 subunit A</fullName>
        <ecNumber evidence="5">3.1.26.4</ecNumber>
    </recommendedName>
</protein>
<evidence type="ECO:0000256" key="4">
    <source>
        <dbReference type="ARBA" id="ARBA00007058"/>
    </source>
</evidence>
<evidence type="ECO:0000256" key="3">
    <source>
        <dbReference type="ARBA" id="ARBA00001946"/>
    </source>
</evidence>
<dbReference type="GO" id="GO:0032299">
    <property type="term" value="C:ribonuclease H2 complex"/>
    <property type="evidence" value="ECO:0007669"/>
    <property type="project" value="TreeGrafter"/>
</dbReference>
<dbReference type="GO" id="GO:0046872">
    <property type="term" value="F:metal ion binding"/>
    <property type="evidence" value="ECO:0007669"/>
    <property type="project" value="UniProtKB-KW"/>
</dbReference>
<dbReference type="FunFam" id="1.10.10.460:FF:000001">
    <property type="entry name" value="Ribonuclease"/>
    <property type="match status" value="1"/>
</dbReference>
<dbReference type="AlphaFoldDB" id="A0A0R3T971"/>
<accession>A0A0R3T971</accession>
<keyword evidence="8" id="KW-0479">Metal-binding</keyword>
<comment type="catalytic activity">
    <reaction evidence="1">
        <text>Endonucleolytic cleavage to 5'-phosphomonoester.</text>
        <dbReference type="EC" id="3.1.26.4"/>
    </reaction>
</comment>
<evidence type="ECO:0000313" key="16">
    <source>
        <dbReference type="WBParaSite" id="HNAJ_0000361001-mRNA-1"/>
    </source>
</evidence>
<organism evidence="16">
    <name type="scientific">Rodentolepis nana</name>
    <name type="common">Dwarf tapeworm</name>
    <name type="synonym">Hymenolepis nana</name>
    <dbReference type="NCBI Taxonomy" id="102285"/>
    <lineage>
        <taxon>Eukaryota</taxon>
        <taxon>Metazoa</taxon>
        <taxon>Spiralia</taxon>
        <taxon>Lophotrochozoa</taxon>
        <taxon>Platyhelminthes</taxon>
        <taxon>Cestoda</taxon>
        <taxon>Eucestoda</taxon>
        <taxon>Cyclophyllidea</taxon>
        <taxon>Hymenolepididae</taxon>
        <taxon>Rodentolepis</taxon>
    </lineage>
</organism>
<evidence type="ECO:0000256" key="12">
    <source>
        <dbReference type="PROSITE-ProRule" id="PRU01319"/>
    </source>
</evidence>
<evidence type="ECO:0000256" key="2">
    <source>
        <dbReference type="ARBA" id="ARBA00001936"/>
    </source>
</evidence>
<gene>
    <name evidence="14" type="ORF">HNAJ_LOCUS3608</name>
</gene>
<dbReference type="InterPro" id="IPR024567">
    <property type="entry name" value="RNase_HII/HIII_dom"/>
</dbReference>
<evidence type="ECO:0000256" key="10">
    <source>
        <dbReference type="ARBA" id="ARBA00022801"/>
    </source>
</evidence>
<feature type="domain" description="RNase H type-2" evidence="13">
    <location>
        <begin position="1"/>
        <end position="68"/>
    </location>
</feature>
<evidence type="ECO:0000256" key="6">
    <source>
        <dbReference type="ARBA" id="ARBA00019111"/>
    </source>
</evidence>
<dbReference type="SUPFAM" id="SSF53098">
    <property type="entry name" value="Ribonuclease H-like"/>
    <property type="match status" value="1"/>
</dbReference>
<dbReference type="WBParaSite" id="HNAJ_0000361001-mRNA-1">
    <property type="protein sequence ID" value="HNAJ_0000361001-mRNA-1"/>
    <property type="gene ID" value="HNAJ_0000361001"/>
</dbReference>
<dbReference type="STRING" id="102285.A0A0R3T971"/>
<dbReference type="PANTHER" id="PTHR10954">
    <property type="entry name" value="RIBONUCLEASE H2 SUBUNIT A"/>
    <property type="match status" value="1"/>
</dbReference>
<comment type="similarity">
    <text evidence="4">Belongs to the RNase HII family. Eukaryotic subfamily.</text>
</comment>